<dbReference type="PROSITE" id="PS50888">
    <property type="entry name" value="BHLH"/>
    <property type="match status" value="1"/>
</dbReference>
<evidence type="ECO:0000259" key="4">
    <source>
        <dbReference type="PROSITE" id="PS50888"/>
    </source>
</evidence>
<dbReference type="GO" id="GO:0046983">
    <property type="term" value="F:protein dimerization activity"/>
    <property type="evidence" value="ECO:0007669"/>
    <property type="project" value="InterPro"/>
</dbReference>
<dbReference type="Proteomes" id="UP000237144">
    <property type="component" value="Unassembled WGS sequence"/>
</dbReference>
<proteinExistence type="predicted"/>
<feature type="compositionally biased region" description="Basic and acidic residues" evidence="3">
    <location>
        <begin position="82"/>
        <end position="93"/>
    </location>
</feature>
<name>A0A2S5BBM8_9BASI</name>
<keyword evidence="1" id="KW-0238">DNA-binding</keyword>
<feature type="compositionally biased region" description="Low complexity" evidence="3">
    <location>
        <begin position="11"/>
        <end position="29"/>
    </location>
</feature>
<evidence type="ECO:0000256" key="2">
    <source>
        <dbReference type="ARBA" id="ARBA00023242"/>
    </source>
</evidence>
<sequence>MSAQQTEGNTSAKSNSLPSSASSSAGPSSTHQAPVRLPSVSLPSADMFDGGAFGGGRRQSINSDPFLHAFSAAHDGAAAHARAAEMFHEDQMRRGPSSNLHHSRGGMQHGPDPSSSAPTTANLDGHASDERWQPPPVGPGFSYPPHSGPPSHADDPNFAGPSAVMVGPSSSYRFGGPSQAPLPPYSAVPNSGPLVAGSFFDPSMRRHSLSRGFNDPPSPGRPDSSRLSPIAGLKRKAQEDIGSGYGQTSPYGSNAENQLGPAFGPKKRPSALAFDSMDARSLQETSRREAPFQSATPWEQEEERRNSDGSYSSAASQPYSMSAYAPSHSIPASAPPYDSRPLPSQASGTSMPAVPSWDGRPPQPPYAHLEQGDSSLFARRPSIPSVSQMMQGFGPAYGAGPPPASAHPQPNLPPRYPPSQMSGPGQPVVTVSSVPHTPTEHEFARLPRSASNPSFPPPPNNGSQPPPPPPPTMPAGHPARDWHHPQPPTRQSSSSSVLLDPAHAASLGKDSPYSRSPELRVSHKLAERKRRKEMTQLFEDLRDALPFERGLKASKWEVLSKAIDYVAQLKQVTAELAQDNANLRQHYRLPPGPTLDAFLLPVDQSHNEDGQHGPMHQSSDAQPMPRAPTEHSGLHASSGSAPPNPSAPSGHSRTGSWLDPREHGIDRKPSPHLIVSSGHSPVIPSRLHAQFGPASQSGSPQPSPSMPPHVAGSGRGSPVFINASPRTFDRPIPGAVANGAVSAA</sequence>
<reference evidence="5 6" key="1">
    <citation type="journal article" date="2018" name="Front. Microbiol.">
        <title>Prospects for Fungal Bioremediation of Acidic Radioactive Waste Sites: Characterization and Genome Sequence of Rhodotorula taiwanensis MD1149.</title>
        <authorList>
            <person name="Tkavc R."/>
            <person name="Matrosova V.Y."/>
            <person name="Grichenko O.E."/>
            <person name="Gostincar C."/>
            <person name="Volpe R.P."/>
            <person name="Klimenkova P."/>
            <person name="Gaidamakova E.K."/>
            <person name="Zhou C.E."/>
            <person name="Stewart B.J."/>
            <person name="Lyman M.G."/>
            <person name="Malfatti S.A."/>
            <person name="Rubinfeld B."/>
            <person name="Courtot M."/>
            <person name="Singh J."/>
            <person name="Dalgard C.L."/>
            <person name="Hamilton T."/>
            <person name="Frey K.G."/>
            <person name="Gunde-Cimerman N."/>
            <person name="Dugan L."/>
            <person name="Daly M.J."/>
        </authorList>
    </citation>
    <scope>NUCLEOTIDE SEQUENCE [LARGE SCALE GENOMIC DNA]</scope>
    <source>
        <strain evidence="5 6">MD1149</strain>
    </source>
</reference>
<feature type="domain" description="BHLH" evidence="4">
    <location>
        <begin position="518"/>
        <end position="569"/>
    </location>
</feature>
<dbReference type="Pfam" id="PF00010">
    <property type="entry name" value="HLH"/>
    <property type="match status" value="1"/>
</dbReference>
<feature type="compositionally biased region" description="Pro residues" evidence="3">
    <location>
        <begin position="400"/>
        <end position="417"/>
    </location>
</feature>
<dbReference type="STRING" id="741276.A0A2S5BBM8"/>
<feature type="compositionally biased region" description="Low complexity" evidence="3">
    <location>
        <begin position="635"/>
        <end position="652"/>
    </location>
</feature>
<dbReference type="AlphaFoldDB" id="A0A2S5BBM8"/>
<dbReference type="SMART" id="SM00353">
    <property type="entry name" value="HLH"/>
    <property type="match status" value="1"/>
</dbReference>
<dbReference type="EMBL" id="PJQD01000029">
    <property type="protein sequence ID" value="POY74131.1"/>
    <property type="molecule type" value="Genomic_DNA"/>
</dbReference>
<dbReference type="OrthoDB" id="8964853at2759"/>
<evidence type="ECO:0000256" key="1">
    <source>
        <dbReference type="ARBA" id="ARBA00023125"/>
    </source>
</evidence>
<keyword evidence="2" id="KW-0539">Nucleus</keyword>
<feature type="compositionally biased region" description="Polar residues" evidence="3">
    <location>
        <begin position="308"/>
        <end position="320"/>
    </location>
</feature>
<dbReference type="PANTHER" id="PTHR10328">
    <property type="entry name" value="PROTEIN MAX MYC-ASSOCIATED FACTOR X"/>
    <property type="match status" value="1"/>
</dbReference>
<feature type="compositionally biased region" description="Low complexity" evidence="3">
    <location>
        <begin position="427"/>
        <end position="437"/>
    </location>
</feature>
<feature type="region of interest" description="Disordered" evidence="3">
    <location>
        <begin position="604"/>
        <end position="744"/>
    </location>
</feature>
<accession>A0A2S5BBM8</accession>
<organism evidence="5 6">
    <name type="scientific">Rhodotorula taiwanensis</name>
    <dbReference type="NCBI Taxonomy" id="741276"/>
    <lineage>
        <taxon>Eukaryota</taxon>
        <taxon>Fungi</taxon>
        <taxon>Dikarya</taxon>
        <taxon>Basidiomycota</taxon>
        <taxon>Pucciniomycotina</taxon>
        <taxon>Microbotryomycetes</taxon>
        <taxon>Sporidiobolales</taxon>
        <taxon>Sporidiobolaceae</taxon>
        <taxon>Rhodotorula</taxon>
    </lineage>
</organism>
<feature type="compositionally biased region" description="Low complexity" evidence="3">
    <location>
        <begin position="322"/>
        <end position="336"/>
    </location>
</feature>
<evidence type="ECO:0000313" key="5">
    <source>
        <dbReference type="EMBL" id="POY74131.1"/>
    </source>
</evidence>
<feature type="compositionally biased region" description="Polar residues" evidence="3">
    <location>
        <begin position="113"/>
        <end position="122"/>
    </location>
</feature>
<evidence type="ECO:0000256" key="3">
    <source>
        <dbReference type="SAM" id="MobiDB-lite"/>
    </source>
</evidence>
<dbReference type="InterPro" id="IPR036638">
    <property type="entry name" value="HLH_DNA-bd_sf"/>
</dbReference>
<dbReference type="GO" id="GO:0045944">
    <property type="term" value="P:positive regulation of transcription by RNA polymerase II"/>
    <property type="evidence" value="ECO:0007669"/>
    <property type="project" value="TreeGrafter"/>
</dbReference>
<feature type="region of interest" description="Disordered" evidence="3">
    <location>
        <begin position="77"/>
        <end position="527"/>
    </location>
</feature>
<dbReference type="PANTHER" id="PTHR10328:SF15">
    <property type="entry name" value="BHLH TRANSCRIPTION FACTOR"/>
    <property type="match status" value="1"/>
</dbReference>
<feature type="compositionally biased region" description="Basic and acidic residues" evidence="3">
    <location>
        <begin position="659"/>
        <end position="669"/>
    </location>
</feature>
<dbReference type="InterPro" id="IPR011598">
    <property type="entry name" value="bHLH_dom"/>
</dbReference>
<dbReference type="SUPFAM" id="SSF47459">
    <property type="entry name" value="HLH, helix-loop-helix DNA-binding domain"/>
    <property type="match status" value="1"/>
</dbReference>
<gene>
    <name evidence="5" type="ORF">BMF94_2943</name>
</gene>
<dbReference type="GO" id="GO:0003700">
    <property type="term" value="F:DNA-binding transcription factor activity"/>
    <property type="evidence" value="ECO:0007669"/>
    <property type="project" value="TreeGrafter"/>
</dbReference>
<comment type="caution">
    <text evidence="5">The sequence shown here is derived from an EMBL/GenBank/DDBJ whole genome shotgun (WGS) entry which is preliminary data.</text>
</comment>
<feature type="compositionally biased region" description="Polar residues" evidence="3">
    <location>
        <begin position="1"/>
        <end position="10"/>
    </location>
</feature>
<protein>
    <recommendedName>
        <fullName evidence="4">BHLH domain-containing protein</fullName>
    </recommendedName>
</protein>
<dbReference type="GO" id="GO:0003677">
    <property type="term" value="F:DNA binding"/>
    <property type="evidence" value="ECO:0007669"/>
    <property type="project" value="UniProtKB-KW"/>
</dbReference>
<feature type="compositionally biased region" description="Pro residues" evidence="3">
    <location>
        <begin position="454"/>
        <end position="473"/>
    </location>
</feature>
<feature type="compositionally biased region" description="Polar residues" evidence="3">
    <location>
        <begin position="246"/>
        <end position="257"/>
    </location>
</feature>
<feature type="region of interest" description="Disordered" evidence="3">
    <location>
        <begin position="1"/>
        <end position="63"/>
    </location>
</feature>
<dbReference type="GO" id="GO:0090575">
    <property type="term" value="C:RNA polymerase II transcription regulator complex"/>
    <property type="evidence" value="ECO:0007669"/>
    <property type="project" value="TreeGrafter"/>
</dbReference>
<dbReference type="Gene3D" id="4.10.280.10">
    <property type="entry name" value="Helix-loop-helix DNA-binding domain"/>
    <property type="match status" value="1"/>
</dbReference>
<evidence type="ECO:0000313" key="6">
    <source>
        <dbReference type="Proteomes" id="UP000237144"/>
    </source>
</evidence>
<keyword evidence="6" id="KW-1185">Reference proteome</keyword>